<dbReference type="NCBIfam" id="TIGR00756">
    <property type="entry name" value="PPR"/>
    <property type="match status" value="1"/>
</dbReference>
<dbReference type="EMBL" id="GGEC01015240">
    <property type="protein sequence ID" value="MBW95723.1"/>
    <property type="molecule type" value="Transcribed_RNA"/>
</dbReference>
<protein>
    <submittedName>
        <fullName evidence="5">Uncharacterized protein MANES_12G084500</fullName>
    </submittedName>
</protein>
<accession>A0A2P2JQI9</accession>
<feature type="repeat" description="PPR" evidence="3">
    <location>
        <begin position="190"/>
        <end position="220"/>
    </location>
</feature>
<proteinExistence type="inferred from homology"/>
<dbReference type="Gene3D" id="1.25.40.10">
    <property type="entry name" value="Tetratricopeptide repeat domain"/>
    <property type="match status" value="2"/>
</dbReference>
<dbReference type="GO" id="GO:0003729">
    <property type="term" value="F:mRNA binding"/>
    <property type="evidence" value="ECO:0007669"/>
    <property type="project" value="UniProtKB-ARBA"/>
</dbReference>
<comment type="similarity">
    <text evidence="1">Belongs to the PPR family. P subfamily.</text>
</comment>
<dbReference type="Pfam" id="PF01535">
    <property type="entry name" value="PPR"/>
    <property type="match status" value="4"/>
</dbReference>
<evidence type="ECO:0000256" key="4">
    <source>
        <dbReference type="SAM" id="MobiDB-lite"/>
    </source>
</evidence>
<dbReference type="InterPro" id="IPR011990">
    <property type="entry name" value="TPR-like_helical_dom_sf"/>
</dbReference>
<reference evidence="5" key="1">
    <citation type="submission" date="2018-02" db="EMBL/GenBank/DDBJ databases">
        <title>Rhizophora mucronata_Transcriptome.</title>
        <authorList>
            <person name="Meera S.P."/>
            <person name="Sreeshan A."/>
            <person name="Augustine A."/>
        </authorList>
    </citation>
    <scope>NUCLEOTIDE SEQUENCE</scope>
    <source>
        <tissue evidence="5">Leaf</tissue>
    </source>
</reference>
<organism evidence="5">
    <name type="scientific">Rhizophora mucronata</name>
    <name type="common">Asiatic mangrove</name>
    <dbReference type="NCBI Taxonomy" id="61149"/>
    <lineage>
        <taxon>Eukaryota</taxon>
        <taxon>Viridiplantae</taxon>
        <taxon>Streptophyta</taxon>
        <taxon>Embryophyta</taxon>
        <taxon>Tracheophyta</taxon>
        <taxon>Spermatophyta</taxon>
        <taxon>Magnoliopsida</taxon>
        <taxon>eudicotyledons</taxon>
        <taxon>Gunneridae</taxon>
        <taxon>Pentapetalae</taxon>
        <taxon>rosids</taxon>
        <taxon>fabids</taxon>
        <taxon>Malpighiales</taxon>
        <taxon>Rhizophoraceae</taxon>
        <taxon>Rhizophora</taxon>
    </lineage>
</organism>
<evidence type="ECO:0000313" key="5">
    <source>
        <dbReference type="EMBL" id="MBW95723.1"/>
    </source>
</evidence>
<sequence>MKPFLVSPNSLRAQQWREGHGIFRDLLKALLFSTDAAAAAASSSSFSSSSPPPIDSLRSRILSAGDPNSSVVSVLEEWLDQGNRVNQSGLQLIIKLLRKSRRYTHALQLSDWMIDQKAYNPSTGDFAVQLDLILRIHGIEHTEKYFNRIPESLRTFQIYGPLLHSCAGHRGLEKAEATMQKIRDLGFLKGPVSYNIMLKLCSQMRKYEELSSVVQEMEEKCIGWDTITYNNRLHAYAATSNVEKMEKLLMKIEADRSFSMDWHAYAVVAHCYLKGGLIEKAQSMLKKSEQLMRGKSGKPAKIGCEHLLSLYAAVGKKDEVYRIWNWYKSLGRFFNSSYLSMMSALVKLDDLTGAEKIWKEWESGRSSFDIRIPNLMISAYSRKGLWPKAEEHLNKIIESGMEPQATTWDRLATGYYLGDQMEKAVQTIKKAIFSSKKPQWTNVNTLAACLEYLRRKGNVEVAEELSKVVIEHFSFSPSIRNKLMGCSSKGDLSTGAVDQKGADDHSLDEEAPPELEFKDQSSTRILNVKTR</sequence>
<dbReference type="AlphaFoldDB" id="A0A2P2JQI9"/>
<keyword evidence="2" id="KW-0677">Repeat</keyword>
<name>A0A2P2JQI9_RHIMU</name>
<dbReference type="PANTHER" id="PTHR45717">
    <property type="entry name" value="OS12G0527900 PROTEIN"/>
    <property type="match status" value="1"/>
</dbReference>
<evidence type="ECO:0000256" key="2">
    <source>
        <dbReference type="ARBA" id="ARBA00022737"/>
    </source>
</evidence>
<dbReference type="SUPFAM" id="SSF48452">
    <property type="entry name" value="TPR-like"/>
    <property type="match status" value="1"/>
</dbReference>
<feature type="region of interest" description="Disordered" evidence="4">
    <location>
        <begin position="493"/>
        <end position="531"/>
    </location>
</feature>
<feature type="repeat" description="PPR" evidence="3">
    <location>
        <begin position="369"/>
        <end position="403"/>
    </location>
</feature>
<dbReference type="GO" id="GO:0005739">
    <property type="term" value="C:mitochondrion"/>
    <property type="evidence" value="ECO:0007669"/>
    <property type="project" value="TreeGrafter"/>
</dbReference>
<evidence type="ECO:0000256" key="3">
    <source>
        <dbReference type="PROSITE-ProRule" id="PRU00708"/>
    </source>
</evidence>
<dbReference type="PANTHER" id="PTHR45717:SF10">
    <property type="entry name" value="OS10G0501000 PROTEIN"/>
    <property type="match status" value="1"/>
</dbReference>
<dbReference type="InterPro" id="IPR002885">
    <property type="entry name" value="PPR_rpt"/>
</dbReference>
<dbReference type="PROSITE" id="PS51375">
    <property type="entry name" value="PPR"/>
    <property type="match status" value="2"/>
</dbReference>
<evidence type="ECO:0000256" key="1">
    <source>
        <dbReference type="ARBA" id="ARBA00007626"/>
    </source>
</evidence>